<reference evidence="2" key="2">
    <citation type="submission" date="2015-08" db="UniProtKB">
        <authorList>
            <consortium name="WormBaseParasite"/>
        </authorList>
    </citation>
    <scope>IDENTIFICATION</scope>
</reference>
<dbReference type="WBParaSite" id="SVE_0493600.1">
    <property type="protein sequence ID" value="SVE_0493600.1"/>
    <property type="gene ID" value="SVE_0493600"/>
</dbReference>
<dbReference type="InterPro" id="IPR019338">
    <property type="entry name" value="Ribosomal_bL35m"/>
</dbReference>
<dbReference type="Proteomes" id="UP000035680">
    <property type="component" value="Unassembled WGS sequence"/>
</dbReference>
<organism evidence="1 2">
    <name type="scientific">Strongyloides venezuelensis</name>
    <name type="common">Threadworm</name>
    <dbReference type="NCBI Taxonomy" id="75913"/>
    <lineage>
        <taxon>Eukaryota</taxon>
        <taxon>Metazoa</taxon>
        <taxon>Ecdysozoa</taxon>
        <taxon>Nematoda</taxon>
        <taxon>Chromadorea</taxon>
        <taxon>Rhabditida</taxon>
        <taxon>Tylenchina</taxon>
        <taxon>Panagrolaimomorpha</taxon>
        <taxon>Strongyloidoidea</taxon>
        <taxon>Strongyloididae</taxon>
        <taxon>Strongyloides</taxon>
    </lineage>
</organism>
<dbReference type="GO" id="GO:0005739">
    <property type="term" value="C:mitochondrion"/>
    <property type="evidence" value="ECO:0007669"/>
    <property type="project" value="UniProtKB-SubCell"/>
</dbReference>
<name>A0A0K0F7Y8_STRVS</name>
<reference evidence="1" key="1">
    <citation type="submission" date="2014-07" db="EMBL/GenBank/DDBJ databases">
        <authorList>
            <person name="Martin A.A"/>
            <person name="De Silva N."/>
        </authorList>
    </citation>
    <scope>NUCLEOTIDE SEQUENCE</scope>
</reference>
<dbReference type="STRING" id="75913.A0A0K0F7Y8"/>
<dbReference type="PANTHER" id="PTHR15909:SF0">
    <property type="entry name" value="LARGE RIBOSOMAL SUBUNIT PROTEIN BL35M"/>
    <property type="match status" value="1"/>
</dbReference>
<accession>A0A0K0F7Y8</accession>
<dbReference type="PANTHER" id="PTHR15909">
    <property type="entry name" value="39S RIBOSOMAL PROTEIN L35, MITOCHONDRIAL"/>
    <property type="match status" value="1"/>
</dbReference>
<proteinExistence type="predicted"/>
<protein>
    <submittedName>
        <fullName evidence="2">Probable 39S ribosomal protein L35, mitochondrial (inferred by orthology to a C. elegans protein)</fullName>
    </submittedName>
</protein>
<keyword evidence="1" id="KW-1185">Reference proteome</keyword>
<evidence type="ECO:0000313" key="2">
    <source>
        <dbReference type="WBParaSite" id="SVE_0493600.1"/>
    </source>
</evidence>
<sequence length="160" mass="19399">MAGTLKQVTTLLKTSCQNISIVPTRNIARIPHWEYHIRFDGKEGRKRVAQDVLDRFKRLNNGMWIHARPGRNKQRYMKDEHFQETSLQYVTCTKRECEMLDKMMTPFWLKKRFYINDPYKAYHVRHNIDSPRVDNRGHLIRERNKILMDDITSLKYFQDR</sequence>
<dbReference type="AlphaFoldDB" id="A0A0K0F7Y8"/>
<dbReference type="GO" id="GO:0005840">
    <property type="term" value="C:ribosome"/>
    <property type="evidence" value="ECO:0007669"/>
    <property type="project" value="UniProtKB-KW"/>
</dbReference>
<evidence type="ECO:0000313" key="1">
    <source>
        <dbReference type="Proteomes" id="UP000035680"/>
    </source>
</evidence>
<dbReference type="GO" id="GO:1990904">
    <property type="term" value="C:ribonucleoprotein complex"/>
    <property type="evidence" value="ECO:0007669"/>
    <property type="project" value="UniProtKB-KW"/>
</dbReference>